<comment type="similarity">
    <text evidence="1">Belongs to the TolB family.</text>
</comment>
<keyword evidence="2" id="KW-0472">Membrane</keyword>
<dbReference type="EMBL" id="DUIH01000004">
    <property type="protein sequence ID" value="HIH69234.1"/>
    <property type="molecule type" value="Genomic_DNA"/>
</dbReference>
<dbReference type="InterPro" id="IPR011659">
    <property type="entry name" value="WD40"/>
</dbReference>
<dbReference type="PANTHER" id="PTHR36842">
    <property type="entry name" value="PROTEIN TOLB HOMOLOG"/>
    <property type="match status" value="1"/>
</dbReference>
<accession>A0A832RVH2</accession>
<evidence type="ECO:0008006" key="5">
    <source>
        <dbReference type="Google" id="ProtNLM"/>
    </source>
</evidence>
<keyword evidence="2" id="KW-1133">Transmembrane helix</keyword>
<organism evidence="3 4">
    <name type="scientific">Methermicoccus shengliensis</name>
    <dbReference type="NCBI Taxonomy" id="660064"/>
    <lineage>
        <taxon>Archaea</taxon>
        <taxon>Methanobacteriati</taxon>
        <taxon>Methanobacteriota</taxon>
        <taxon>Stenosarchaea group</taxon>
        <taxon>Methanomicrobia</taxon>
        <taxon>Methanosarcinales</taxon>
        <taxon>Methermicoccaceae</taxon>
        <taxon>Methermicoccus</taxon>
    </lineage>
</organism>
<sequence length="438" mass="47937">MRQKVLVLAIAFLIMSIPLIGMASGTTENITQLTHQGVNYYPAWSPDGKRIAFVSSSSDRDSIWVMDDDGSNKSRLFTANKGEMISDICWSPDGGKIAFTRWSDGNTDVWVINSDGSNAVRLTNTPAMEFFSSWSPDGRRIVFRSYLRRDHTTTIWVINSDGGNKLQLATSPGHVRGVAWSPSGDRIAFVSECSGNKDIWVMNPDGSNKTRLTTYEGDDINPRWQPGGDKIAFLSNRSGNFDVWIMNSDGSGKTQLTSTEGNERDISWSPDGRKMAFVAASALNISDVSTYINFSSSLCVMNVDGSGKRGLCSGKGFWSFSPEWSPDGRKIAFHSLLKGENSHIWMVNSDGTEQLEITDGKASDITPRWSPDGREIVFVSDRSGNLDIWVITLEEGVATTPTPASILGAAGEVPGFDGIIAVLVLLIMCAVRLKMKRC</sequence>
<dbReference type="SUPFAM" id="SSF82171">
    <property type="entry name" value="DPP6 N-terminal domain-like"/>
    <property type="match status" value="1"/>
</dbReference>
<dbReference type="InterPro" id="IPR011042">
    <property type="entry name" value="6-blade_b-propeller_TolB-like"/>
</dbReference>
<dbReference type="Pfam" id="PF07676">
    <property type="entry name" value="PD40"/>
    <property type="match status" value="8"/>
</dbReference>
<evidence type="ECO:0000256" key="1">
    <source>
        <dbReference type="ARBA" id="ARBA00009820"/>
    </source>
</evidence>
<evidence type="ECO:0000313" key="4">
    <source>
        <dbReference type="Proteomes" id="UP000600363"/>
    </source>
</evidence>
<reference evidence="3" key="1">
    <citation type="journal article" date="2020" name="bioRxiv">
        <title>A rank-normalized archaeal taxonomy based on genome phylogeny resolves widespread incomplete and uneven classifications.</title>
        <authorList>
            <person name="Rinke C."/>
            <person name="Chuvochina M."/>
            <person name="Mussig A.J."/>
            <person name="Chaumeil P.-A."/>
            <person name="Waite D.W."/>
            <person name="Whitman W.B."/>
            <person name="Parks D.H."/>
            <person name="Hugenholtz P."/>
        </authorList>
    </citation>
    <scope>NUCLEOTIDE SEQUENCE</scope>
    <source>
        <strain evidence="3">UBA12518</strain>
    </source>
</reference>
<protein>
    <recommendedName>
        <fullName evidence="5">TolB protein</fullName>
    </recommendedName>
</protein>
<keyword evidence="2" id="KW-0812">Transmembrane</keyword>
<feature type="transmembrane region" description="Helical" evidence="2">
    <location>
        <begin position="413"/>
        <end position="433"/>
    </location>
</feature>
<dbReference type="Gene3D" id="2.120.10.30">
    <property type="entry name" value="TolB, C-terminal domain"/>
    <property type="match status" value="3"/>
</dbReference>
<dbReference type="Proteomes" id="UP000600363">
    <property type="component" value="Unassembled WGS sequence"/>
</dbReference>
<dbReference type="PANTHER" id="PTHR36842:SF1">
    <property type="entry name" value="PROTEIN TOLB"/>
    <property type="match status" value="1"/>
</dbReference>
<dbReference type="RefSeq" id="WP_052353251.1">
    <property type="nucleotide sequence ID" value="NZ_DUIH01000004.1"/>
</dbReference>
<evidence type="ECO:0000313" key="3">
    <source>
        <dbReference type="EMBL" id="HIH69234.1"/>
    </source>
</evidence>
<evidence type="ECO:0000256" key="2">
    <source>
        <dbReference type="SAM" id="Phobius"/>
    </source>
</evidence>
<dbReference type="AlphaFoldDB" id="A0A832RVH2"/>
<gene>
    <name evidence="3" type="ORF">HA299_01230</name>
</gene>
<comment type="caution">
    <text evidence="3">The sequence shown here is derived from an EMBL/GenBank/DDBJ whole genome shotgun (WGS) entry which is preliminary data.</text>
</comment>
<proteinExistence type="inferred from homology"/>
<name>A0A832RVH2_9EURY</name>
<dbReference type="SUPFAM" id="SSF50993">
    <property type="entry name" value="Peptidase/esterase 'gauge' domain"/>
    <property type="match status" value="1"/>
</dbReference>